<reference evidence="8" key="1">
    <citation type="submission" date="2018-05" db="EMBL/GenBank/DDBJ databases">
        <authorList>
            <person name="Li X."/>
        </authorList>
    </citation>
    <scope>NUCLEOTIDE SEQUENCE [LARGE SCALE GENOMIC DNA]</scope>
    <source>
        <strain evidence="8">HKS-05</strain>
    </source>
</reference>
<keyword evidence="4" id="KW-0949">S-adenosyl-L-methionine</keyword>
<evidence type="ECO:0000256" key="6">
    <source>
        <dbReference type="PIRSR" id="PIRSR003085-1"/>
    </source>
</evidence>
<feature type="active site" evidence="6">
    <location>
        <position position="399"/>
    </location>
</feature>
<keyword evidence="8" id="KW-1185">Reference proteome</keyword>
<keyword evidence="5" id="KW-0443">Lipid metabolism</keyword>
<evidence type="ECO:0000313" key="7">
    <source>
        <dbReference type="EMBL" id="RAK61205.1"/>
    </source>
</evidence>
<dbReference type="InterPro" id="IPR003333">
    <property type="entry name" value="CMAS"/>
</dbReference>
<dbReference type="PIRSF" id="PIRSF003085">
    <property type="entry name" value="CMAS"/>
    <property type="match status" value="1"/>
</dbReference>
<dbReference type="GO" id="GO:0008610">
    <property type="term" value="P:lipid biosynthetic process"/>
    <property type="evidence" value="ECO:0007669"/>
    <property type="project" value="InterPro"/>
</dbReference>
<evidence type="ECO:0000313" key="8">
    <source>
        <dbReference type="Proteomes" id="UP000249842"/>
    </source>
</evidence>
<sequence length="418" mass="47448">MSLAHETSLATLAVNSRAFRRLPELADAPRAFRAALLLMARNWLAGSLTFVTPTGGELPLRGREPGPDARLVVRDFRFMRRVLASGDIGFAEGYMAGEWDTPDLSRLLEVLAVNFNRLHRVALGNPLMWAAERLRHALHGNSREGARRNIHAHYDLGNAFYSRWLDPTMTYSSARYAEPGQPLAEAQRNKYRTLAEGMALAPDHHVLEIGCGWGGFAEFAARDVGARVTAITISQEQYDFARRRMFEQGLAERAEVRMIDYRDVEGAFDRVASIEMFEAVGERYWPAYFGKIRDVLAPGGRAGLQIITIRDELFEGYRRRADFIQKYVFPGGMLPSEARLKAETDRVGLHWQGIARFGQHYADTLAEWGERFDAAWADIRTLGFDERFRRLWRFYLSYCEAGFRTGRTDVVQLSLAKG</sequence>
<keyword evidence="3 7" id="KW-0808">Transferase</keyword>
<gene>
    <name evidence="7" type="ORF">DJ021_16015</name>
</gene>
<dbReference type="RefSeq" id="WP_111458497.1">
    <property type="nucleotide sequence ID" value="NZ_QFYP01000001.1"/>
</dbReference>
<evidence type="ECO:0000256" key="4">
    <source>
        <dbReference type="ARBA" id="ARBA00022691"/>
    </source>
</evidence>
<dbReference type="OrthoDB" id="9782855at2"/>
<dbReference type="InterPro" id="IPR029063">
    <property type="entry name" value="SAM-dependent_MTases_sf"/>
</dbReference>
<organism evidence="7 8">
    <name type="scientific">Phenylobacterium hankyongense</name>
    <dbReference type="NCBI Taxonomy" id="1813876"/>
    <lineage>
        <taxon>Bacteria</taxon>
        <taxon>Pseudomonadati</taxon>
        <taxon>Pseudomonadota</taxon>
        <taxon>Alphaproteobacteria</taxon>
        <taxon>Caulobacterales</taxon>
        <taxon>Caulobacteraceae</taxon>
        <taxon>Phenylobacterium</taxon>
    </lineage>
</organism>
<dbReference type="Proteomes" id="UP000249842">
    <property type="component" value="Unassembled WGS sequence"/>
</dbReference>
<evidence type="ECO:0000256" key="2">
    <source>
        <dbReference type="ARBA" id="ARBA00022603"/>
    </source>
</evidence>
<dbReference type="SUPFAM" id="SSF53335">
    <property type="entry name" value="S-adenosyl-L-methionine-dependent methyltransferases"/>
    <property type="match status" value="1"/>
</dbReference>
<dbReference type="PANTHER" id="PTHR43667:SF2">
    <property type="entry name" value="FATTY ACID C-METHYL TRANSFERASE"/>
    <property type="match status" value="1"/>
</dbReference>
<evidence type="ECO:0000256" key="5">
    <source>
        <dbReference type="ARBA" id="ARBA00023098"/>
    </source>
</evidence>
<dbReference type="EMBL" id="QFYP01000001">
    <property type="protein sequence ID" value="RAK61205.1"/>
    <property type="molecule type" value="Genomic_DNA"/>
</dbReference>
<name>A0A328B3S1_9CAUL</name>
<dbReference type="InterPro" id="IPR050723">
    <property type="entry name" value="CFA/CMAS"/>
</dbReference>
<accession>A0A328B3S1</accession>
<evidence type="ECO:0000256" key="1">
    <source>
        <dbReference type="ARBA" id="ARBA00010815"/>
    </source>
</evidence>
<comment type="similarity">
    <text evidence="1">Belongs to the CFA/CMAS family.</text>
</comment>
<dbReference type="Gene3D" id="3.40.50.150">
    <property type="entry name" value="Vaccinia Virus protein VP39"/>
    <property type="match status" value="1"/>
</dbReference>
<dbReference type="GO" id="GO:0008168">
    <property type="term" value="F:methyltransferase activity"/>
    <property type="evidence" value="ECO:0007669"/>
    <property type="project" value="UniProtKB-KW"/>
</dbReference>
<evidence type="ECO:0000256" key="3">
    <source>
        <dbReference type="ARBA" id="ARBA00022679"/>
    </source>
</evidence>
<dbReference type="PANTHER" id="PTHR43667">
    <property type="entry name" value="CYCLOPROPANE-FATTY-ACYL-PHOSPHOLIPID SYNTHASE"/>
    <property type="match status" value="1"/>
</dbReference>
<dbReference type="AlphaFoldDB" id="A0A328B3S1"/>
<dbReference type="Pfam" id="PF02353">
    <property type="entry name" value="CMAS"/>
    <property type="match status" value="1"/>
</dbReference>
<dbReference type="GO" id="GO:0032259">
    <property type="term" value="P:methylation"/>
    <property type="evidence" value="ECO:0007669"/>
    <property type="project" value="UniProtKB-KW"/>
</dbReference>
<proteinExistence type="inferred from homology"/>
<protein>
    <submittedName>
        <fullName evidence="7">SAM-dependent methyltransferase</fullName>
    </submittedName>
</protein>
<comment type="caution">
    <text evidence="7">The sequence shown here is derived from an EMBL/GenBank/DDBJ whole genome shotgun (WGS) entry which is preliminary data.</text>
</comment>
<keyword evidence="2 7" id="KW-0489">Methyltransferase</keyword>
<dbReference type="CDD" id="cd02440">
    <property type="entry name" value="AdoMet_MTases"/>
    <property type="match status" value="1"/>
</dbReference>